<keyword evidence="1" id="KW-0245">EGF-like domain</keyword>
<feature type="region of interest" description="Disordered" evidence="3">
    <location>
        <begin position="1082"/>
        <end position="1107"/>
    </location>
</feature>
<dbReference type="Gene3D" id="2.10.25.10">
    <property type="entry name" value="Laminin"/>
    <property type="match status" value="1"/>
</dbReference>
<feature type="compositionally biased region" description="Polar residues" evidence="3">
    <location>
        <begin position="831"/>
        <end position="846"/>
    </location>
</feature>
<evidence type="ECO:0000313" key="6">
    <source>
        <dbReference type="Proteomes" id="UP000277300"/>
    </source>
</evidence>
<dbReference type="SUPFAM" id="SSF48452">
    <property type="entry name" value="TPR-like"/>
    <property type="match status" value="1"/>
</dbReference>
<accession>A0A3F2RLI1</accession>
<dbReference type="InterPro" id="IPR019734">
    <property type="entry name" value="TPR_rpt"/>
</dbReference>
<dbReference type="EMBL" id="MBDO02000208">
    <property type="protein sequence ID" value="RLN59880.1"/>
    <property type="molecule type" value="Genomic_DNA"/>
</dbReference>
<dbReference type="GO" id="GO:0097546">
    <property type="term" value="C:ciliary base"/>
    <property type="evidence" value="ECO:0007669"/>
    <property type="project" value="TreeGrafter"/>
</dbReference>
<evidence type="ECO:0000259" key="4">
    <source>
        <dbReference type="PROSITE" id="PS50026"/>
    </source>
</evidence>
<dbReference type="Gene3D" id="1.25.40.10">
    <property type="entry name" value="Tetratricopeptide repeat domain"/>
    <property type="match status" value="3"/>
</dbReference>
<comment type="caution">
    <text evidence="5">The sequence shown here is derived from an EMBL/GenBank/DDBJ whole genome shotgun (WGS) entry which is preliminary data.</text>
</comment>
<dbReference type="Gene3D" id="1.25.40.20">
    <property type="entry name" value="Ankyrin repeat-containing domain"/>
    <property type="match status" value="2"/>
</dbReference>
<dbReference type="GO" id="GO:0005814">
    <property type="term" value="C:centriole"/>
    <property type="evidence" value="ECO:0007669"/>
    <property type="project" value="TreeGrafter"/>
</dbReference>
<organism evidence="5 6">
    <name type="scientific">Phytophthora kernoviae</name>
    <dbReference type="NCBI Taxonomy" id="325452"/>
    <lineage>
        <taxon>Eukaryota</taxon>
        <taxon>Sar</taxon>
        <taxon>Stramenopiles</taxon>
        <taxon>Oomycota</taxon>
        <taxon>Peronosporomycetes</taxon>
        <taxon>Peronosporales</taxon>
        <taxon>Peronosporaceae</taxon>
        <taxon>Phytophthora</taxon>
    </lineage>
</organism>
<feature type="repeat" description="TPR" evidence="2">
    <location>
        <begin position="1352"/>
        <end position="1385"/>
    </location>
</feature>
<dbReference type="InterPro" id="IPR036770">
    <property type="entry name" value="Ankyrin_rpt-contain_sf"/>
</dbReference>
<keyword evidence="2" id="KW-0802">TPR repeat</keyword>
<evidence type="ECO:0000256" key="3">
    <source>
        <dbReference type="SAM" id="MobiDB-lite"/>
    </source>
</evidence>
<comment type="caution">
    <text evidence="1">Lacks conserved residue(s) required for the propagation of feature annotation.</text>
</comment>
<feature type="disulfide bond" evidence="1">
    <location>
        <begin position="722"/>
        <end position="731"/>
    </location>
</feature>
<feature type="domain" description="EGF-like" evidence="4">
    <location>
        <begin position="697"/>
        <end position="732"/>
    </location>
</feature>
<dbReference type="InterPro" id="IPR011990">
    <property type="entry name" value="TPR-like_helical_dom_sf"/>
</dbReference>
<dbReference type="SUPFAM" id="SSF48403">
    <property type="entry name" value="Ankyrin repeat"/>
    <property type="match status" value="1"/>
</dbReference>
<dbReference type="PROSITE" id="PS50005">
    <property type="entry name" value="TPR"/>
    <property type="match status" value="3"/>
</dbReference>
<proteinExistence type="predicted"/>
<dbReference type="GO" id="GO:1905515">
    <property type="term" value="P:non-motile cilium assembly"/>
    <property type="evidence" value="ECO:0007669"/>
    <property type="project" value="TreeGrafter"/>
</dbReference>
<dbReference type="PANTHER" id="PTHR44117:SF1">
    <property type="entry name" value="INTRAFLAGELLAR TRANSPORT PROTEIN 88 HOMOLOG"/>
    <property type="match status" value="1"/>
</dbReference>
<dbReference type="InterPro" id="IPR002110">
    <property type="entry name" value="Ankyrin_rpt"/>
</dbReference>
<dbReference type="PROSITE" id="PS50026">
    <property type="entry name" value="EGF_3"/>
    <property type="match status" value="1"/>
</dbReference>
<dbReference type="SUPFAM" id="SSF117281">
    <property type="entry name" value="Kelch motif"/>
    <property type="match status" value="1"/>
</dbReference>
<dbReference type="SMART" id="SM00028">
    <property type="entry name" value="TPR"/>
    <property type="match status" value="10"/>
</dbReference>
<dbReference type="Pfam" id="PF13174">
    <property type="entry name" value="TPR_6"/>
    <property type="match status" value="1"/>
</dbReference>
<sequence>MDLSPAVVAVCDRFDAANDLVLDRVNAFLDYSPKWNMMRAALSGHLHLVQRLSRRNPHKFQRCCKEAMDSAAEFGHFRVVQWLHDNRQEGCTTDAMDMAACNGHLEIVQWLHENKKEGCTTNAMDFAAQHGHLKVVQWLHFNRKEGATHYAMDNAATYGHLAVIQWLHRYREEGCSQSALVNALNAGHKEIVQWLAINRKSDCIGKTGFVDYLARRGHWDVLALTDKHPYLQELQFFNVTATWKLTHAADRGHLELVKLLNATASQRTARDALDFSVESGHLEVIARVNGSLEFLSYDDKIAYASDSTEVPVAVLFNDVWSYNINCSRFADNGCVNSMWEVLNPGAQWGGCRMTYGAKVCTHPRFGPMCEDYCDDLWLYDFSDGSWTEMIELESSRHDTEILDEALISDIEVECIVNWPSARAGHAAVVFDNAIFIHGGYRTFFPYPTTTSAGAGRGTLGTRGTSFTPFPNHPYYLSDMWKFNITTGVWSQIIPDSDSIPEPRLDHSLIAANDVFILFGGYVSNYYFDDTWQYNASANRWVKQASFVYPKYPASCTDDLEARRLPFSGNYKAVYHEGYEKVFVYGGYGFERVEQYDAGETFATVSLAGNCRCDDGYYGGDCSNSTCPGSFCEYDDAHQGQICTHCCFSGFEYTSNDSYVENIQKFPCAADNVHYSNGVCDGFGKCICRPPFIGDDCSIRDCGYNCSGHGYCSVEFPNSRCMCDDGWFGKYCGAQMASYGGGYGQSRHGLMVEEDEDEDMYEGFNFSIDLAPPQTASNNNYMASSYGAPASRGGYNPPGTAFRAPPSQMGRQIPGSRLGTSQQPAGEARPMTSVSGAGFSSNPRTASGQRVFDPMGEGRKAGAAPALVEKTENSPKEVAKELERTVNSLIEQSAELISKEQYEEALHLAKDAGRKERAFNKHCELNGLADLLNIDLTYAVFFSLANAYHLNGLWKEAIQSYTPIVKNKQYAQGGRLRVNMGNIYFEQQQFPTAIRMYRMALDQIPNTSKEVRYKIKRNIGAAQIKLGHYQDASTTFEDIMEGNADFQSGFNLIICYYAIGEHEKMRRGFTNLITIPMEGMSEEEEEESGLVNESKDDNDHTTSKEHLHSLKADGLKAEIRARRKKAMEYILVAAKLCAPALDKKDWLAGFTWVIDALKQENHESLASEMEICKAHWFLKEKEFDKAIEVLKAFEKKDPAHKAMAATNLSYLYFVEGDTAQADKYASLAVRHQRYNAKALVNKGNCLYVKNECERAKELFLEAIGVEADCIEAIYNLGLVNIKMGVLNEALQAFEKLHSIVPSNAEVLYQIANLHDTIDPGVLARLGQIFNKDDDETQAFHYHLESYRYFPINLDVISWLGVWYVKSELYEKAIQFFERASQIQPSEVKWRLMVTSCYRRMGAYQKAMVLYEQIHQDYPENLECLRYLVAICKDLDQRCDGFQTKLAKLERDNAVNTKVPPQQQQAPPVDTDDWGDADVGNLLGD</sequence>
<name>A0A3F2RLI1_9STRA</name>
<evidence type="ECO:0000256" key="2">
    <source>
        <dbReference type="PROSITE-ProRule" id="PRU00339"/>
    </source>
</evidence>
<dbReference type="PROSITE" id="PS01186">
    <property type="entry name" value="EGF_2"/>
    <property type="match status" value="1"/>
</dbReference>
<protein>
    <recommendedName>
        <fullName evidence="4">EGF-like domain-containing protein</fullName>
    </recommendedName>
</protein>
<feature type="region of interest" description="Disordered" evidence="3">
    <location>
        <begin position="810"/>
        <end position="846"/>
    </location>
</feature>
<keyword evidence="1" id="KW-1015">Disulfide bond</keyword>
<evidence type="ECO:0000256" key="1">
    <source>
        <dbReference type="PROSITE-ProRule" id="PRU00076"/>
    </source>
</evidence>
<dbReference type="GO" id="GO:0042073">
    <property type="term" value="P:intraciliary transport"/>
    <property type="evidence" value="ECO:0007669"/>
    <property type="project" value="TreeGrafter"/>
</dbReference>
<dbReference type="Pfam" id="PF13637">
    <property type="entry name" value="Ank_4"/>
    <property type="match status" value="2"/>
</dbReference>
<dbReference type="Proteomes" id="UP000277300">
    <property type="component" value="Unassembled WGS sequence"/>
</dbReference>
<dbReference type="GO" id="GO:0019894">
    <property type="term" value="F:kinesin binding"/>
    <property type="evidence" value="ECO:0007669"/>
    <property type="project" value="TreeGrafter"/>
</dbReference>
<dbReference type="OrthoDB" id="1926212at2759"/>
<dbReference type="Gene3D" id="2.120.10.80">
    <property type="entry name" value="Kelch-type beta propeller"/>
    <property type="match status" value="1"/>
</dbReference>
<feature type="region of interest" description="Disordered" evidence="3">
    <location>
        <begin position="1451"/>
        <end position="1483"/>
    </location>
</feature>
<evidence type="ECO:0000313" key="5">
    <source>
        <dbReference type="EMBL" id="RLN59880.1"/>
    </source>
</evidence>
<feature type="repeat" description="TPR" evidence="2">
    <location>
        <begin position="973"/>
        <end position="1006"/>
    </location>
</feature>
<dbReference type="Pfam" id="PF24681">
    <property type="entry name" value="Kelch_KLHDC2_KLHL20_DRC7"/>
    <property type="match status" value="1"/>
</dbReference>
<dbReference type="GO" id="GO:0097730">
    <property type="term" value="C:non-motile cilium"/>
    <property type="evidence" value="ECO:0007669"/>
    <property type="project" value="TreeGrafter"/>
</dbReference>
<dbReference type="PANTHER" id="PTHR44117">
    <property type="entry name" value="INTRAFLAGELLAR TRANSPORT PROTEIN 88 HOMOLOG"/>
    <property type="match status" value="1"/>
</dbReference>
<reference evidence="5 6" key="1">
    <citation type="submission" date="2018-07" db="EMBL/GenBank/DDBJ databases">
        <title>Genome sequencing of oomycete isolates from Chile give support for New Zealand origin for Phytophthora kernoviae and make available the first Nothophytophthora sp. genome.</title>
        <authorList>
            <person name="Studholme D.J."/>
            <person name="Sanfuentes E."/>
            <person name="Panda P."/>
            <person name="Hill R."/>
            <person name="Sambles C."/>
            <person name="Grant M."/>
            <person name="Williams N.M."/>
            <person name="Mcdougal R.L."/>
        </authorList>
    </citation>
    <scope>NUCLEOTIDE SEQUENCE [LARGE SCALE GENOMIC DNA]</scope>
    <source>
        <strain evidence="5">Chile6</strain>
    </source>
</reference>
<feature type="repeat" description="TPR" evidence="2">
    <location>
        <begin position="1269"/>
        <end position="1302"/>
    </location>
</feature>
<dbReference type="GO" id="GO:0036064">
    <property type="term" value="C:ciliary basal body"/>
    <property type="evidence" value="ECO:0007669"/>
    <property type="project" value="TreeGrafter"/>
</dbReference>
<dbReference type="PROSITE" id="PS00022">
    <property type="entry name" value="EGF_1"/>
    <property type="match status" value="1"/>
</dbReference>
<dbReference type="SUPFAM" id="SSF81901">
    <property type="entry name" value="HCP-like"/>
    <property type="match status" value="1"/>
</dbReference>
<feature type="disulfide bond" evidence="1">
    <location>
        <begin position="701"/>
        <end position="711"/>
    </location>
</feature>
<gene>
    <name evidence="5" type="ORF">BBP00_00006267</name>
</gene>
<dbReference type="InterPro" id="IPR000742">
    <property type="entry name" value="EGF"/>
</dbReference>
<dbReference type="InterPro" id="IPR015915">
    <property type="entry name" value="Kelch-typ_b-propeller"/>
</dbReference>
<feature type="compositionally biased region" description="Basic and acidic residues" evidence="3">
    <location>
        <begin position="1092"/>
        <end position="1107"/>
    </location>
</feature>